<evidence type="ECO:0000313" key="2">
    <source>
        <dbReference type="EMBL" id="KAJ1360414.1"/>
    </source>
</evidence>
<accession>A0AAD5QSW0</accession>
<sequence length="84" mass="9538">MVRFRARNSPASHWPKAPPNQKQPIASLQLRALGVRRIPRDAPCIRLHRASLEIQPHRAQDILNKLTAFHEFLGKAVSIELTAE</sequence>
<evidence type="ECO:0000256" key="1">
    <source>
        <dbReference type="SAM" id="MobiDB-lite"/>
    </source>
</evidence>
<proteinExistence type="predicted"/>
<dbReference type="Proteomes" id="UP001196413">
    <property type="component" value="Unassembled WGS sequence"/>
</dbReference>
<name>A0AAD5QSW0_PARTN</name>
<keyword evidence="3" id="KW-1185">Reference proteome</keyword>
<evidence type="ECO:0000313" key="3">
    <source>
        <dbReference type="Proteomes" id="UP001196413"/>
    </source>
</evidence>
<dbReference type="AlphaFoldDB" id="A0AAD5QSW0"/>
<protein>
    <submittedName>
        <fullName evidence="2">Uncharacterized protein</fullName>
    </submittedName>
</protein>
<feature type="region of interest" description="Disordered" evidence="1">
    <location>
        <begin position="1"/>
        <end position="25"/>
    </location>
</feature>
<gene>
    <name evidence="2" type="ORF">KIN20_019375</name>
</gene>
<dbReference type="EMBL" id="JAHQIW010003861">
    <property type="protein sequence ID" value="KAJ1360414.1"/>
    <property type="molecule type" value="Genomic_DNA"/>
</dbReference>
<reference evidence="2" key="1">
    <citation type="submission" date="2021-06" db="EMBL/GenBank/DDBJ databases">
        <title>Parelaphostrongylus tenuis whole genome reference sequence.</title>
        <authorList>
            <person name="Garwood T.J."/>
            <person name="Larsen P.A."/>
            <person name="Fountain-Jones N.M."/>
            <person name="Garbe J.R."/>
            <person name="Macchietto M.G."/>
            <person name="Kania S.A."/>
            <person name="Gerhold R.W."/>
            <person name="Richards J.E."/>
            <person name="Wolf T.M."/>
        </authorList>
    </citation>
    <scope>NUCLEOTIDE SEQUENCE</scope>
    <source>
        <strain evidence="2">MNPRO001-30</strain>
        <tissue evidence="2">Meninges</tissue>
    </source>
</reference>
<comment type="caution">
    <text evidence="2">The sequence shown here is derived from an EMBL/GenBank/DDBJ whole genome shotgun (WGS) entry which is preliminary data.</text>
</comment>
<organism evidence="2 3">
    <name type="scientific">Parelaphostrongylus tenuis</name>
    <name type="common">Meningeal worm</name>
    <dbReference type="NCBI Taxonomy" id="148309"/>
    <lineage>
        <taxon>Eukaryota</taxon>
        <taxon>Metazoa</taxon>
        <taxon>Ecdysozoa</taxon>
        <taxon>Nematoda</taxon>
        <taxon>Chromadorea</taxon>
        <taxon>Rhabditida</taxon>
        <taxon>Rhabditina</taxon>
        <taxon>Rhabditomorpha</taxon>
        <taxon>Strongyloidea</taxon>
        <taxon>Metastrongylidae</taxon>
        <taxon>Parelaphostrongylus</taxon>
    </lineage>
</organism>